<dbReference type="EMBL" id="BHYM01000038">
    <property type="protein sequence ID" value="GCE40932.1"/>
    <property type="molecule type" value="Genomic_DNA"/>
</dbReference>
<proteinExistence type="predicted"/>
<accession>A0A402CBB8</accession>
<reference evidence="2 3" key="1">
    <citation type="submission" date="2018-11" db="EMBL/GenBank/DDBJ databases">
        <title>Microbial catabolism of amino acid.</title>
        <authorList>
            <person name="Hibi M."/>
            <person name="Ogawa J."/>
        </authorList>
    </citation>
    <scope>NUCLEOTIDE SEQUENCE [LARGE SCALE GENOMIC DNA]</scope>
    <source>
        <strain evidence="2 3">C31-06</strain>
    </source>
</reference>
<comment type="caution">
    <text evidence="2">The sequence shown here is derived from an EMBL/GenBank/DDBJ whole genome shotgun (WGS) entry which is preliminary data.</text>
</comment>
<evidence type="ECO:0000313" key="3">
    <source>
        <dbReference type="Proteomes" id="UP000287519"/>
    </source>
</evidence>
<dbReference type="Proteomes" id="UP000287519">
    <property type="component" value="Unassembled WGS sequence"/>
</dbReference>
<name>A0A402CBB8_RHOWR</name>
<gene>
    <name evidence="2" type="ORF">Rhow_004575</name>
</gene>
<keyword evidence="3" id="KW-1185">Reference proteome</keyword>
<protein>
    <submittedName>
        <fullName evidence="2">Uncharacterized protein</fullName>
    </submittedName>
</protein>
<organism evidence="2 3">
    <name type="scientific">Rhodococcus wratislaviensis</name>
    <name type="common">Tsukamurella wratislaviensis</name>
    <dbReference type="NCBI Taxonomy" id="44752"/>
    <lineage>
        <taxon>Bacteria</taxon>
        <taxon>Bacillati</taxon>
        <taxon>Actinomycetota</taxon>
        <taxon>Actinomycetes</taxon>
        <taxon>Mycobacteriales</taxon>
        <taxon>Nocardiaceae</taxon>
        <taxon>Rhodococcus</taxon>
    </lineage>
</organism>
<sequence>MAAGTSWAQIGARLGVPPPAADDHGVVSDVAWQEAIVAHENERASRSGFGQTRAPHRGAD</sequence>
<evidence type="ECO:0000256" key="1">
    <source>
        <dbReference type="SAM" id="MobiDB-lite"/>
    </source>
</evidence>
<evidence type="ECO:0000313" key="2">
    <source>
        <dbReference type="EMBL" id="GCE40932.1"/>
    </source>
</evidence>
<dbReference type="AlphaFoldDB" id="A0A402CBB8"/>
<feature type="region of interest" description="Disordered" evidence="1">
    <location>
        <begin position="39"/>
        <end position="60"/>
    </location>
</feature>